<dbReference type="CDD" id="cd02440">
    <property type="entry name" value="AdoMet_MTases"/>
    <property type="match status" value="1"/>
</dbReference>
<dbReference type="PANTHER" id="PTHR11579">
    <property type="entry name" value="PROTEIN-L-ISOASPARTATE O-METHYLTRANSFERASE"/>
    <property type="match status" value="1"/>
</dbReference>
<accession>A0AAD9D830</accession>
<comment type="similarity">
    <text evidence="1">Belongs to the methyltransferase superfamily. L-isoaspartyl/D-aspartyl protein methyltransferase family.</text>
</comment>
<sequence>MAWRSSGTNNTEMVDKLKRFGVITSEHVEEAFRRVDRKFFVPAGNETLAHSDQPLKEGNVHISAPHIYGSAIEALDLVPNSCTSFLNIGSGTGYVSAIVADILGPNSLNYGVELHDDVIGHCKASLAKWRGASVNENGNISTINFMDDDTPDVHIIKGNGLNILKSEGESVVGYDRIYIGAAVDSAELTNITKLLSPGGILVGPVEDELVKVIRTGVIAQGLEDDEGSDEAASLSGLNEEFTSQLLSGVRFAPLAMLPVIYTIIPSNVWNPSIRRFYPNEHRCASMALLMCSNSEIVQPLPRVPTPDERFNAAAMLPKSIWLEILSYTHRRWFAPEQNETDFLKRRLRKRRQRLQRLKELVEKLKHAALLPRERGQYTAFWHAGGSLA</sequence>
<comment type="caution">
    <text evidence="3">The sequence shown here is derived from an EMBL/GenBank/DDBJ whole genome shotgun (WGS) entry which is preliminary data.</text>
</comment>
<keyword evidence="4" id="KW-1185">Reference proteome</keyword>
<name>A0AAD9D830_9STRA</name>
<proteinExistence type="inferred from homology"/>
<dbReference type="InterPro" id="IPR000682">
    <property type="entry name" value="PCMT"/>
</dbReference>
<dbReference type="SUPFAM" id="SSF53335">
    <property type="entry name" value="S-adenosyl-L-methionine-dependent methyltransferases"/>
    <property type="match status" value="1"/>
</dbReference>
<evidence type="ECO:0000256" key="1">
    <source>
        <dbReference type="ARBA" id="ARBA00005369"/>
    </source>
</evidence>
<keyword evidence="3" id="KW-0808">Transferase</keyword>
<dbReference type="Pfam" id="PF01135">
    <property type="entry name" value="PCMT"/>
    <property type="match status" value="1"/>
</dbReference>
<dbReference type="GO" id="GO:0004719">
    <property type="term" value="F:protein-L-isoaspartate (D-aspartate) O-methyltransferase activity"/>
    <property type="evidence" value="ECO:0007669"/>
    <property type="project" value="UniProtKB-EC"/>
</dbReference>
<dbReference type="GO" id="GO:0005737">
    <property type="term" value="C:cytoplasm"/>
    <property type="evidence" value="ECO:0007669"/>
    <property type="project" value="TreeGrafter"/>
</dbReference>
<dbReference type="GO" id="GO:0032259">
    <property type="term" value="P:methylation"/>
    <property type="evidence" value="ECO:0007669"/>
    <property type="project" value="UniProtKB-KW"/>
</dbReference>
<evidence type="ECO:0000256" key="2">
    <source>
        <dbReference type="SAM" id="Coils"/>
    </source>
</evidence>
<dbReference type="Gene3D" id="3.40.50.150">
    <property type="entry name" value="Vaccinia Virus protein VP39"/>
    <property type="match status" value="1"/>
</dbReference>
<dbReference type="PANTHER" id="PTHR11579:SF9">
    <property type="entry name" value="PROTEIN-L-ISOASPARTATE O-METHYLTRANSFERASE"/>
    <property type="match status" value="1"/>
</dbReference>
<evidence type="ECO:0000313" key="4">
    <source>
        <dbReference type="Proteomes" id="UP001224775"/>
    </source>
</evidence>
<dbReference type="EC" id="2.1.1.77" evidence="3"/>
<evidence type="ECO:0000313" key="3">
    <source>
        <dbReference type="EMBL" id="KAK1736274.1"/>
    </source>
</evidence>
<dbReference type="Proteomes" id="UP001224775">
    <property type="component" value="Unassembled WGS sequence"/>
</dbReference>
<keyword evidence="3" id="KW-0489">Methyltransferase</keyword>
<dbReference type="AlphaFoldDB" id="A0AAD9D830"/>
<dbReference type="InterPro" id="IPR029063">
    <property type="entry name" value="SAM-dependent_MTases_sf"/>
</dbReference>
<protein>
    <submittedName>
        <fullName evidence="3">Protein-L-isoaspartate(D-aspartate) O-methyltransferase</fullName>
        <ecNumber evidence="3">2.1.1.77</ecNumber>
    </submittedName>
</protein>
<keyword evidence="2" id="KW-0175">Coiled coil</keyword>
<gene>
    <name evidence="3" type="ORF">QTG54_012874</name>
</gene>
<reference evidence="3" key="1">
    <citation type="submission" date="2023-06" db="EMBL/GenBank/DDBJ databases">
        <title>Survivors Of The Sea: Transcriptome response of Skeletonema marinoi to long-term dormancy.</title>
        <authorList>
            <person name="Pinder M.I.M."/>
            <person name="Kourtchenko O."/>
            <person name="Robertson E.K."/>
            <person name="Larsson T."/>
            <person name="Maumus F."/>
            <person name="Osuna-Cruz C.M."/>
            <person name="Vancaester E."/>
            <person name="Stenow R."/>
            <person name="Vandepoele K."/>
            <person name="Ploug H."/>
            <person name="Bruchert V."/>
            <person name="Godhe A."/>
            <person name="Topel M."/>
        </authorList>
    </citation>
    <scope>NUCLEOTIDE SEQUENCE</scope>
    <source>
        <strain evidence="3">R05AC</strain>
    </source>
</reference>
<dbReference type="EMBL" id="JATAAI010000029">
    <property type="protein sequence ID" value="KAK1736274.1"/>
    <property type="molecule type" value="Genomic_DNA"/>
</dbReference>
<organism evidence="3 4">
    <name type="scientific">Skeletonema marinoi</name>
    <dbReference type="NCBI Taxonomy" id="267567"/>
    <lineage>
        <taxon>Eukaryota</taxon>
        <taxon>Sar</taxon>
        <taxon>Stramenopiles</taxon>
        <taxon>Ochrophyta</taxon>
        <taxon>Bacillariophyta</taxon>
        <taxon>Coscinodiscophyceae</taxon>
        <taxon>Thalassiosirophycidae</taxon>
        <taxon>Thalassiosirales</taxon>
        <taxon>Skeletonemataceae</taxon>
        <taxon>Skeletonema</taxon>
        <taxon>Skeletonema marinoi-dohrnii complex</taxon>
    </lineage>
</organism>
<feature type="coiled-coil region" evidence="2">
    <location>
        <begin position="340"/>
        <end position="367"/>
    </location>
</feature>